<reference evidence="1 2" key="1">
    <citation type="journal article" name="Front. Microbiol.">
        <title>Sugar Metabolism of the First Thermophilic Planctomycete Thermogutta terrifontis: Comparative Genomic and Transcriptomic Approaches.</title>
        <authorList>
            <person name="Elcheninov A.G."/>
            <person name="Menzel P."/>
            <person name="Gudbergsdottir S.R."/>
            <person name="Slesarev A.I."/>
            <person name="Kadnikov V.V."/>
            <person name="Krogh A."/>
            <person name="Bonch-Osmolovskaya E.A."/>
            <person name="Peng X."/>
            <person name="Kublanov I.V."/>
        </authorList>
    </citation>
    <scope>NUCLEOTIDE SEQUENCE [LARGE SCALE GENOMIC DNA]</scope>
    <source>
        <strain evidence="1 2">R1</strain>
    </source>
</reference>
<dbReference type="AlphaFoldDB" id="A0A286RL71"/>
<dbReference type="RefSeq" id="WP_095416443.1">
    <property type="nucleotide sequence ID" value="NZ_CP018477.1"/>
</dbReference>
<dbReference type="KEGG" id="ttf:THTE_4113"/>
<gene>
    <name evidence="1" type="ORF">THTE_4113</name>
</gene>
<accession>A0A286RL71</accession>
<sequence>MLLLDNTRVTDCVLSYLDTMKSLHPDRVTGRGTKVNIEMFERWIAKRADERVRNKESKQRLKGSLIWLTGEFDEMHQKCKLSGVVILENQSPTPCRVWLSELLVMATLHGIAKYDSRLYDKRRDLFCIIDNMLGSDAVFYARLLLGPAFVWKDVEPRGHLALPLRFEASVDWIPRAEVETMELELFCRCPGDTRFGCCDRVVVFRVPLKVVWIRKNRQWVMYPASMANKSAMPNIEHTLH</sequence>
<evidence type="ECO:0000313" key="1">
    <source>
        <dbReference type="EMBL" id="ASV76714.1"/>
    </source>
</evidence>
<name>A0A286RL71_9BACT</name>
<dbReference type="Proteomes" id="UP000215086">
    <property type="component" value="Chromosome"/>
</dbReference>
<proteinExistence type="predicted"/>
<organism evidence="1 2">
    <name type="scientific">Thermogutta terrifontis</name>
    <dbReference type="NCBI Taxonomy" id="1331910"/>
    <lineage>
        <taxon>Bacteria</taxon>
        <taxon>Pseudomonadati</taxon>
        <taxon>Planctomycetota</taxon>
        <taxon>Planctomycetia</taxon>
        <taxon>Pirellulales</taxon>
        <taxon>Thermoguttaceae</taxon>
        <taxon>Thermogutta</taxon>
    </lineage>
</organism>
<protein>
    <submittedName>
        <fullName evidence="1">Uncharacterized protein</fullName>
    </submittedName>
</protein>
<dbReference type="EMBL" id="CP018477">
    <property type="protein sequence ID" value="ASV76714.1"/>
    <property type="molecule type" value="Genomic_DNA"/>
</dbReference>
<evidence type="ECO:0000313" key="2">
    <source>
        <dbReference type="Proteomes" id="UP000215086"/>
    </source>
</evidence>
<keyword evidence="2" id="KW-1185">Reference proteome</keyword>